<name>A0A1H0GH44_9PSED</name>
<sequence>MLNIRLKPLVAVSCVLASLGANGEPAERGEGSLVRGLFGPTLEEDYGIRISGLLDVGYVRNNRSTHDERKDGLSNLPLTGYSDEGFELASVHLFVDKALKSNVIPRITPLPGPRPDDFSFGFSMETLYGRNAQFARTFGWDMHWPANSPGDDDPDHAKRHKEKFVATPNLFASAYLPYATGISLIAGIFGPAVGYEIPPNIREARNPFASKTYAFVTEPSTVSGALASTRLLNGDSGILGAELGLVQGWNNLRDNNHGKSVLGALRWRTADMQTWIDYEFMVGDEENHDTDDVQAPTARLISPHGQLRQQHSLNAWHTIDARWSMGAELVYGRQSGDGKAETVDIVNGPGFDGASWWGMNGVLTYQYRTDLSFSVRGEHFRDRDGFVLFPTSSARGDFNAITAGFRYDVTPNLSLRPELRYDWFEPLEHDRVYGNGRDRTQLTGMVEALLYF</sequence>
<gene>
    <name evidence="1" type="ORF">SAMN05216193_107185</name>
</gene>
<evidence type="ECO:0000313" key="1">
    <source>
        <dbReference type="EMBL" id="SDO06059.1"/>
    </source>
</evidence>
<proteinExistence type="predicted"/>
<protein>
    <submittedName>
        <fullName evidence="1">Beta-barrel porin-2, OmpL-like. bbp2</fullName>
    </submittedName>
</protein>
<dbReference type="SUPFAM" id="SSF56935">
    <property type="entry name" value="Porins"/>
    <property type="match status" value="1"/>
</dbReference>
<evidence type="ECO:0000313" key="2">
    <source>
        <dbReference type="Proteomes" id="UP000242957"/>
    </source>
</evidence>
<dbReference type="OrthoDB" id="9775763at2"/>
<dbReference type="EMBL" id="FNIJ01000007">
    <property type="protein sequence ID" value="SDO06059.1"/>
    <property type="molecule type" value="Genomic_DNA"/>
</dbReference>
<dbReference type="RefSeq" id="WP_084312519.1">
    <property type="nucleotide sequence ID" value="NZ_FNIJ01000007.1"/>
</dbReference>
<accession>A0A1H0GH44</accession>
<dbReference type="InterPro" id="IPR011486">
    <property type="entry name" value="BBP2"/>
</dbReference>
<dbReference type="Pfam" id="PF07642">
    <property type="entry name" value="BBP2"/>
    <property type="match status" value="1"/>
</dbReference>
<dbReference type="Proteomes" id="UP000242957">
    <property type="component" value="Unassembled WGS sequence"/>
</dbReference>
<dbReference type="AlphaFoldDB" id="A0A1H0GH44"/>
<dbReference type="STRING" id="198616.SAMN05216193_107185"/>
<keyword evidence="2" id="KW-1185">Reference proteome</keyword>
<organism evidence="1 2">
    <name type="scientific">Pseudomonas jinjuensis</name>
    <dbReference type="NCBI Taxonomy" id="198616"/>
    <lineage>
        <taxon>Bacteria</taxon>
        <taxon>Pseudomonadati</taxon>
        <taxon>Pseudomonadota</taxon>
        <taxon>Gammaproteobacteria</taxon>
        <taxon>Pseudomonadales</taxon>
        <taxon>Pseudomonadaceae</taxon>
        <taxon>Pseudomonas</taxon>
    </lineage>
</organism>
<reference evidence="2" key="1">
    <citation type="submission" date="2016-10" db="EMBL/GenBank/DDBJ databases">
        <authorList>
            <person name="Varghese N."/>
            <person name="Submissions S."/>
        </authorList>
    </citation>
    <scope>NUCLEOTIDE SEQUENCE [LARGE SCALE GENOMIC DNA]</scope>
    <source>
        <strain evidence="2">JCM 21621</strain>
    </source>
</reference>